<dbReference type="FunFam" id="3.40.50.300:FF:000421">
    <property type="entry name" value="Branched-chain amino acid ABC transporter ATP-binding protein"/>
    <property type="match status" value="1"/>
</dbReference>
<dbReference type="InterPro" id="IPR051120">
    <property type="entry name" value="ABC_AA/LPS_Transport"/>
</dbReference>
<name>A0A1M6JDX0_MALRU</name>
<feature type="domain" description="ABC transporter" evidence="4">
    <location>
        <begin position="15"/>
        <end position="263"/>
    </location>
</feature>
<dbReference type="PROSITE" id="PS50893">
    <property type="entry name" value="ABC_TRANSPORTER_2"/>
    <property type="match status" value="1"/>
</dbReference>
<protein>
    <submittedName>
        <fullName evidence="5">Amino acid/amide ABC transporter ATP-binding protein 1, HAAT family (TC 3.A.1.4.-)</fullName>
    </submittedName>
</protein>
<reference evidence="5 6" key="1">
    <citation type="submission" date="2016-11" db="EMBL/GenBank/DDBJ databases">
        <authorList>
            <person name="Jaros S."/>
            <person name="Januszkiewicz K."/>
            <person name="Wedrychowicz H."/>
        </authorList>
    </citation>
    <scope>NUCLEOTIDE SEQUENCE [LARGE SCALE GENOMIC DNA]</scope>
    <source>
        <strain evidence="5 6">DSM 5091</strain>
    </source>
</reference>
<dbReference type="GO" id="GO:0015188">
    <property type="term" value="F:L-isoleucine transmembrane transporter activity"/>
    <property type="evidence" value="ECO:0007669"/>
    <property type="project" value="TreeGrafter"/>
</dbReference>
<dbReference type="Proteomes" id="UP000184171">
    <property type="component" value="Unassembled WGS sequence"/>
</dbReference>
<dbReference type="GO" id="GO:1903806">
    <property type="term" value="P:L-isoleucine import across plasma membrane"/>
    <property type="evidence" value="ECO:0007669"/>
    <property type="project" value="TreeGrafter"/>
</dbReference>
<dbReference type="Gene3D" id="3.40.50.300">
    <property type="entry name" value="P-loop containing nucleotide triphosphate hydrolases"/>
    <property type="match status" value="1"/>
</dbReference>
<dbReference type="GO" id="GO:1903805">
    <property type="term" value="P:L-valine import across plasma membrane"/>
    <property type="evidence" value="ECO:0007669"/>
    <property type="project" value="TreeGrafter"/>
</dbReference>
<dbReference type="Pfam" id="PF00005">
    <property type="entry name" value="ABC_tran"/>
    <property type="match status" value="1"/>
</dbReference>
<evidence type="ECO:0000256" key="1">
    <source>
        <dbReference type="ARBA" id="ARBA00022448"/>
    </source>
</evidence>
<evidence type="ECO:0000259" key="4">
    <source>
        <dbReference type="PROSITE" id="PS50893"/>
    </source>
</evidence>
<dbReference type="CDD" id="cd03219">
    <property type="entry name" value="ABC_Mj1267_LivG_branched"/>
    <property type="match status" value="1"/>
</dbReference>
<accession>A0A1M6JDX0</accession>
<dbReference type="InterPro" id="IPR032823">
    <property type="entry name" value="BCA_ABC_TP_C"/>
</dbReference>
<dbReference type="GO" id="GO:0005304">
    <property type="term" value="F:L-valine transmembrane transporter activity"/>
    <property type="evidence" value="ECO:0007669"/>
    <property type="project" value="TreeGrafter"/>
</dbReference>
<dbReference type="GO" id="GO:0015192">
    <property type="term" value="F:L-phenylalanine transmembrane transporter activity"/>
    <property type="evidence" value="ECO:0007669"/>
    <property type="project" value="TreeGrafter"/>
</dbReference>
<evidence type="ECO:0000313" key="5">
    <source>
        <dbReference type="EMBL" id="SHJ44855.1"/>
    </source>
</evidence>
<keyword evidence="2" id="KW-0547">Nucleotide-binding</keyword>
<evidence type="ECO:0000256" key="3">
    <source>
        <dbReference type="ARBA" id="ARBA00022840"/>
    </source>
</evidence>
<dbReference type="GO" id="GO:0016887">
    <property type="term" value="F:ATP hydrolysis activity"/>
    <property type="evidence" value="ECO:0007669"/>
    <property type="project" value="InterPro"/>
</dbReference>
<proteinExistence type="predicted"/>
<dbReference type="InterPro" id="IPR003593">
    <property type="entry name" value="AAA+_ATPase"/>
</dbReference>
<keyword evidence="1" id="KW-0813">Transport</keyword>
<dbReference type="AlphaFoldDB" id="A0A1M6JDX0"/>
<gene>
    <name evidence="5" type="ORF">SAMN02745165_02410</name>
</gene>
<dbReference type="PANTHER" id="PTHR45772">
    <property type="entry name" value="CONSERVED COMPONENT OF ABC TRANSPORTER FOR NATURAL AMINO ACIDS-RELATED"/>
    <property type="match status" value="1"/>
</dbReference>
<dbReference type="EMBL" id="FQZT01000008">
    <property type="protein sequence ID" value="SHJ44855.1"/>
    <property type="molecule type" value="Genomic_DNA"/>
</dbReference>
<dbReference type="Pfam" id="PF12399">
    <property type="entry name" value="BCA_ABC_TP_C"/>
    <property type="match status" value="1"/>
</dbReference>
<organism evidence="5 6">
    <name type="scientific">Malonomonas rubra DSM 5091</name>
    <dbReference type="NCBI Taxonomy" id="1122189"/>
    <lineage>
        <taxon>Bacteria</taxon>
        <taxon>Pseudomonadati</taxon>
        <taxon>Thermodesulfobacteriota</taxon>
        <taxon>Desulfuromonadia</taxon>
        <taxon>Desulfuromonadales</taxon>
        <taxon>Geopsychrobacteraceae</taxon>
        <taxon>Malonomonas</taxon>
    </lineage>
</organism>
<dbReference type="GO" id="GO:0015808">
    <property type="term" value="P:L-alanine transport"/>
    <property type="evidence" value="ECO:0007669"/>
    <property type="project" value="TreeGrafter"/>
</dbReference>
<dbReference type="InterPro" id="IPR027417">
    <property type="entry name" value="P-loop_NTPase"/>
</dbReference>
<sequence>MMAQTQIQTDTTPVLEVRGMTQQFGGLRAVSDFNVKLMPGELTGLIGPNGAGKTTVFNLVSGFYQPTVGEIFINGQPTAGLKPHKVTSLGVARTFQNIRLWNDMTVLDNIRVAQHYWLNYGFFSSVFRTKQYKQREAQISEEAYELLEVFDLMQFADEFPKNLPYGTQRKLEIARALSTHPKLLLLDEPAAGLNSADAKDLIRLVRWIHEKFDVTIWMIEHHMDVMMELCEQIKVIDFGETIAEGDPEEIRNHPAVITAYLGDDNI</sequence>
<keyword evidence="3 5" id="KW-0067">ATP-binding</keyword>
<dbReference type="STRING" id="1122189.SAMN02745165_02410"/>
<dbReference type="InterPro" id="IPR003439">
    <property type="entry name" value="ABC_transporter-like_ATP-bd"/>
</dbReference>
<dbReference type="SMART" id="SM00382">
    <property type="entry name" value="AAA"/>
    <property type="match status" value="1"/>
</dbReference>
<dbReference type="GO" id="GO:0005886">
    <property type="term" value="C:plasma membrane"/>
    <property type="evidence" value="ECO:0007669"/>
    <property type="project" value="TreeGrafter"/>
</dbReference>
<dbReference type="PANTHER" id="PTHR45772:SF7">
    <property type="entry name" value="AMINO ACID ABC TRANSPORTER ATP-BINDING PROTEIN"/>
    <property type="match status" value="1"/>
</dbReference>
<evidence type="ECO:0000256" key="2">
    <source>
        <dbReference type="ARBA" id="ARBA00022741"/>
    </source>
</evidence>
<dbReference type="GO" id="GO:0005524">
    <property type="term" value="F:ATP binding"/>
    <property type="evidence" value="ECO:0007669"/>
    <property type="project" value="UniProtKB-KW"/>
</dbReference>
<dbReference type="GO" id="GO:0042941">
    <property type="term" value="P:D-alanine transmembrane transport"/>
    <property type="evidence" value="ECO:0007669"/>
    <property type="project" value="TreeGrafter"/>
</dbReference>
<keyword evidence="6" id="KW-1185">Reference proteome</keyword>
<evidence type="ECO:0000313" key="6">
    <source>
        <dbReference type="Proteomes" id="UP000184171"/>
    </source>
</evidence>
<dbReference type="SUPFAM" id="SSF52540">
    <property type="entry name" value="P-loop containing nucleoside triphosphate hydrolases"/>
    <property type="match status" value="1"/>
</dbReference>